<dbReference type="Proteomes" id="UP001175271">
    <property type="component" value="Unassembled WGS sequence"/>
</dbReference>
<comment type="caution">
    <text evidence="5">The sequence shown here is derived from an EMBL/GenBank/DDBJ whole genome shotgun (WGS) entry which is preliminary data.</text>
</comment>
<evidence type="ECO:0000313" key="5">
    <source>
        <dbReference type="EMBL" id="KAK0415839.1"/>
    </source>
</evidence>
<dbReference type="AlphaFoldDB" id="A0AA39I3S3"/>
<feature type="disulfide bond" evidence="3">
    <location>
        <begin position="41"/>
        <end position="79"/>
    </location>
</feature>
<evidence type="ECO:0000256" key="3">
    <source>
        <dbReference type="PIRSR" id="PIRSR631098-51"/>
    </source>
</evidence>
<protein>
    <submittedName>
        <fullName evidence="5">Uncharacterized protein</fullName>
    </submittedName>
</protein>
<dbReference type="GO" id="GO:0005576">
    <property type="term" value="C:extracellular region"/>
    <property type="evidence" value="ECO:0007669"/>
    <property type="project" value="InterPro"/>
</dbReference>
<accession>A0AA39I3S3</accession>
<evidence type="ECO:0000256" key="4">
    <source>
        <dbReference type="SAM" id="SignalP"/>
    </source>
</evidence>
<gene>
    <name evidence="5" type="ORF">QR680_012151</name>
</gene>
<proteinExistence type="inferred from homology"/>
<dbReference type="Gene3D" id="1.10.2010.10">
    <property type="entry name" value="Crustacean CHH/MIH/GIH neurohormone"/>
    <property type="match status" value="1"/>
</dbReference>
<feature type="disulfide bond" evidence="3">
    <location>
        <begin position="60"/>
        <end position="88"/>
    </location>
</feature>
<dbReference type="PANTHER" id="PTHR35981:SF2">
    <property type="entry name" value="ION TRANSPORT PEPTIDE, ISOFORM C"/>
    <property type="match status" value="1"/>
</dbReference>
<evidence type="ECO:0000313" key="6">
    <source>
        <dbReference type="Proteomes" id="UP001175271"/>
    </source>
</evidence>
<keyword evidence="6" id="KW-1185">Reference proteome</keyword>
<keyword evidence="4" id="KW-0732">Signal</keyword>
<reference evidence="5" key="1">
    <citation type="submission" date="2023-06" db="EMBL/GenBank/DDBJ databases">
        <title>Genomic analysis of the entomopathogenic nematode Steinernema hermaphroditum.</title>
        <authorList>
            <person name="Schwarz E.M."/>
            <person name="Heppert J.K."/>
            <person name="Baniya A."/>
            <person name="Schwartz H.T."/>
            <person name="Tan C.-H."/>
            <person name="Antoshechkin I."/>
            <person name="Sternberg P.W."/>
            <person name="Goodrich-Blair H."/>
            <person name="Dillman A.R."/>
        </authorList>
    </citation>
    <scope>NUCLEOTIDE SEQUENCE</scope>
    <source>
        <strain evidence="5">PS9179</strain>
        <tissue evidence="5">Whole animal</tissue>
    </source>
</reference>
<comment type="similarity">
    <text evidence="1">Belongs to the arthropod CHH/MIH/GIH/VIH hormone family.</text>
</comment>
<dbReference type="SUPFAM" id="SSF81778">
    <property type="entry name" value="Crustacean CHH/MIH/GIH neurohormone"/>
    <property type="match status" value="1"/>
</dbReference>
<dbReference type="InterPro" id="IPR035957">
    <property type="entry name" value="Crust_neurohorm_sf"/>
</dbReference>
<dbReference type="PROSITE" id="PS01250">
    <property type="entry name" value="CHH_MIH_GIH"/>
    <property type="match status" value="1"/>
</dbReference>
<evidence type="ECO:0000256" key="1">
    <source>
        <dbReference type="ARBA" id="ARBA00005447"/>
    </source>
</evidence>
<dbReference type="PANTHER" id="PTHR35981">
    <property type="entry name" value="ION TRANSPORT PEPTIDE, ISOFORM C"/>
    <property type="match status" value="1"/>
</dbReference>
<dbReference type="GO" id="GO:0005184">
    <property type="term" value="F:neuropeptide hormone activity"/>
    <property type="evidence" value="ECO:0007669"/>
    <property type="project" value="InterPro"/>
</dbReference>
<evidence type="ECO:0000256" key="2">
    <source>
        <dbReference type="ARBA" id="ARBA00023157"/>
    </source>
</evidence>
<dbReference type="InterPro" id="IPR018251">
    <property type="entry name" value="Crust_neurhormone_CS"/>
</dbReference>
<name>A0AA39I3S3_9BILA</name>
<feature type="signal peptide" evidence="4">
    <location>
        <begin position="1"/>
        <end position="23"/>
    </location>
</feature>
<keyword evidence="2 3" id="KW-1015">Disulfide bond</keyword>
<dbReference type="EMBL" id="JAUCMV010000002">
    <property type="protein sequence ID" value="KAK0415839.1"/>
    <property type="molecule type" value="Genomic_DNA"/>
</dbReference>
<sequence length="100" mass="11740">MSNYRMFVFVLLVAAFYSASVVTQYAGTKYWTPPWANDTTCPIFRDEILHSLYDRICLFCHEVYSHEYPNMRVECRADCFKSKRFKDCLTLFAPPKKTSG</sequence>
<dbReference type="InterPro" id="IPR031098">
    <property type="entry name" value="Crust_neurohorm"/>
</dbReference>
<organism evidence="5 6">
    <name type="scientific">Steinernema hermaphroditum</name>
    <dbReference type="NCBI Taxonomy" id="289476"/>
    <lineage>
        <taxon>Eukaryota</taxon>
        <taxon>Metazoa</taxon>
        <taxon>Ecdysozoa</taxon>
        <taxon>Nematoda</taxon>
        <taxon>Chromadorea</taxon>
        <taxon>Rhabditida</taxon>
        <taxon>Tylenchina</taxon>
        <taxon>Panagrolaimomorpha</taxon>
        <taxon>Strongyloidoidea</taxon>
        <taxon>Steinernematidae</taxon>
        <taxon>Steinernema</taxon>
    </lineage>
</organism>
<dbReference type="Pfam" id="PF01147">
    <property type="entry name" value="Crust_neurohorm"/>
    <property type="match status" value="1"/>
</dbReference>
<dbReference type="GO" id="GO:0007623">
    <property type="term" value="P:circadian rhythm"/>
    <property type="evidence" value="ECO:0007669"/>
    <property type="project" value="TreeGrafter"/>
</dbReference>
<feature type="disulfide bond" evidence="3">
    <location>
        <begin position="57"/>
        <end position="75"/>
    </location>
</feature>
<feature type="chain" id="PRO_5041331353" evidence="4">
    <location>
        <begin position="24"/>
        <end position="100"/>
    </location>
</feature>